<comment type="similarity">
    <text evidence="1">Belongs to the FAM32 family.</text>
</comment>
<dbReference type="PANTHER" id="PTHR13282">
    <property type="entry name" value="PROTEIN FAM32A"/>
    <property type="match status" value="1"/>
</dbReference>
<feature type="non-terminal residue" evidence="2">
    <location>
        <position position="1"/>
    </location>
</feature>
<protein>
    <submittedName>
        <fullName evidence="2">FA32A protein</fullName>
    </submittedName>
</protein>
<dbReference type="OrthoDB" id="205403at2759"/>
<dbReference type="PANTHER" id="PTHR13282:SF6">
    <property type="entry name" value="PROTEIN FAM32A"/>
    <property type="match status" value="1"/>
</dbReference>
<name>A0A7K4SEG6_COLPI</name>
<feature type="non-terminal residue" evidence="2">
    <location>
        <position position="99"/>
    </location>
</feature>
<evidence type="ECO:0000256" key="1">
    <source>
        <dbReference type="ARBA" id="ARBA00008948"/>
    </source>
</evidence>
<gene>
    <name evidence="2" type="primary">Fam32a</name>
    <name evidence="2" type="ORF">COLPIC_R04610</name>
</gene>
<dbReference type="GO" id="GO:0005730">
    <property type="term" value="C:nucleolus"/>
    <property type="evidence" value="ECO:0007669"/>
    <property type="project" value="TreeGrafter"/>
</dbReference>
<evidence type="ECO:0000313" key="2">
    <source>
        <dbReference type="EMBL" id="NWQ83397.1"/>
    </source>
</evidence>
<dbReference type="AlphaFoldDB" id="A0A7K4SEG6"/>
<sequence length="99" mass="11423">ADYEAVQRGPLRLKGSGGALGAGKRFRGPFQSQTYCDTVNPLWDLKTSGSNRRLVFFLQQMERILKKASKTHKQRVEDFNRHLDTLTEHYDIPKVSWTK</sequence>
<proteinExistence type="inferred from homology"/>
<organism evidence="2 3">
    <name type="scientific">Columbina picui</name>
    <name type="common">Picui ground-dove</name>
    <dbReference type="NCBI Taxonomy" id="115618"/>
    <lineage>
        <taxon>Eukaryota</taxon>
        <taxon>Metazoa</taxon>
        <taxon>Chordata</taxon>
        <taxon>Craniata</taxon>
        <taxon>Vertebrata</taxon>
        <taxon>Euteleostomi</taxon>
        <taxon>Archelosauria</taxon>
        <taxon>Archosauria</taxon>
        <taxon>Dinosauria</taxon>
        <taxon>Saurischia</taxon>
        <taxon>Theropoda</taxon>
        <taxon>Coelurosauria</taxon>
        <taxon>Aves</taxon>
        <taxon>Neognathae</taxon>
        <taxon>Neoaves</taxon>
        <taxon>Columbimorphae</taxon>
        <taxon>Columbiformes</taxon>
        <taxon>Columbidae</taxon>
        <taxon>Columbina</taxon>
    </lineage>
</organism>
<reference evidence="2 3" key="1">
    <citation type="submission" date="2019-09" db="EMBL/GenBank/DDBJ databases">
        <title>Bird 10,000 Genomes (B10K) Project - Family phase.</title>
        <authorList>
            <person name="Zhang G."/>
        </authorList>
    </citation>
    <scope>NUCLEOTIDE SEQUENCE [LARGE SCALE GENOMIC DNA]</scope>
    <source>
        <strain evidence="2">B10K-DU-021-26</strain>
        <tissue evidence="2">Mixed tissue sample</tissue>
    </source>
</reference>
<accession>A0A7K4SEG6</accession>
<dbReference type="InterPro" id="IPR013865">
    <property type="entry name" value="FAM32A"/>
</dbReference>
<dbReference type="Proteomes" id="UP000530263">
    <property type="component" value="Unassembled WGS sequence"/>
</dbReference>
<comment type="caution">
    <text evidence="2">The sequence shown here is derived from an EMBL/GenBank/DDBJ whole genome shotgun (WGS) entry which is preliminary data.</text>
</comment>
<keyword evidence="3" id="KW-1185">Reference proteome</keyword>
<evidence type="ECO:0000313" key="3">
    <source>
        <dbReference type="Proteomes" id="UP000530263"/>
    </source>
</evidence>
<dbReference type="EMBL" id="VYZG01003213">
    <property type="protein sequence ID" value="NWQ83397.1"/>
    <property type="molecule type" value="Genomic_DNA"/>
</dbReference>